<reference evidence="2" key="1">
    <citation type="journal article" date="2016" name="Nat. Commun.">
        <title>Genome analysis of three Pneumocystis species reveals adaptation mechanisms to life exclusively in mammalian hosts.</title>
        <authorList>
            <person name="Ma L."/>
            <person name="Chen Z."/>
            <person name="Huang D.W."/>
            <person name="Kutty G."/>
            <person name="Ishihara M."/>
            <person name="Wang H."/>
            <person name="Abouelleil A."/>
            <person name="Bishop L."/>
            <person name="Davey E."/>
            <person name="Deng R."/>
            <person name="Deng X."/>
            <person name="Fan L."/>
            <person name="Fantoni G."/>
            <person name="Fitzgerald M."/>
            <person name="Gogineni E."/>
            <person name="Goldberg J.M."/>
            <person name="Handley G."/>
            <person name="Hu X."/>
            <person name="Huber C."/>
            <person name="Jiao X."/>
            <person name="Jones K."/>
            <person name="Levin J.Z."/>
            <person name="Liu Y."/>
            <person name="Macdonald P."/>
            <person name="Melnikov A."/>
            <person name="Raley C."/>
            <person name="Sassi M."/>
            <person name="Sherman B.T."/>
            <person name="Song X."/>
            <person name="Sykes S."/>
            <person name="Tran B."/>
            <person name="Walsh L."/>
            <person name="Xia Y."/>
            <person name="Yang J."/>
            <person name="Young S."/>
            <person name="Zeng Q."/>
            <person name="Zheng X."/>
            <person name="Stephens R."/>
            <person name="Nusbaum C."/>
            <person name="Birren B.W."/>
            <person name="Azadi P."/>
            <person name="Lempicki R.A."/>
            <person name="Cuomo C.A."/>
            <person name="Kovacs J.A."/>
        </authorList>
    </citation>
    <scope>NUCLEOTIDE SEQUENCE [LARGE SCALE GENOMIC DNA]</scope>
    <source>
        <strain evidence="2">RU7</strain>
    </source>
</reference>
<comment type="caution">
    <text evidence="1">The sequence shown here is derived from an EMBL/GenBank/DDBJ whole genome shotgun (WGS) entry which is preliminary data.</text>
</comment>
<evidence type="ECO:0000313" key="1">
    <source>
        <dbReference type="EMBL" id="KTW27975.1"/>
    </source>
</evidence>
<dbReference type="EMBL" id="LFWA01000013">
    <property type="protein sequence ID" value="KTW27975.1"/>
    <property type="molecule type" value="Genomic_DNA"/>
</dbReference>
<evidence type="ECO:0000313" key="2">
    <source>
        <dbReference type="Proteomes" id="UP000053447"/>
    </source>
</evidence>
<dbReference type="GeneID" id="28941460"/>
<organism evidence="1 2">
    <name type="scientific">Pneumocystis jirovecii (strain RU7)</name>
    <name type="common">Human pneumocystis pneumonia agent</name>
    <dbReference type="NCBI Taxonomy" id="1408657"/>
    <lineage>
        <taxon>Eukaryota</taxon>
        <taxon>Fungi</taxon>
        <taxon>Dikarya</taxon>
        <taxon>Ascomycota</taxon>
        <taxon>Taphrinomycotina</taxon>
        <taxon>Pneumocystomycetes</taxon>
        <taxon>Pneumocystaceae</taxon>
        <taxon>Pneumocystis</taxon>
    </lineage>
</organism>
<dbReference type="AlphaFoldDB" id="A0A0W4ZHW5"/>
<dbReference type="Proteomes" id="UP000053447">
    <property type="component" value="Unassembled WGS sequence"/>
</dbReference>
<gene>
    <name evidence="1" type="ORF">T551_02942</name>
</gene>
<accession>A0A0W4ZHW5</accession>
<name>A0A0W4ZHW5_PNEJ7</name>
<dbReference type="VEuPathDB" id="FungiDB:T551_02942"/>
<keyword evidence="2" id="KW-1185">Reference proteome</keyword>
<proteinExistence type="predicted"/>
<dbReference type="RefSeq" id="XP_018228746.1">
    <property type="nucleotide sequence ID" value="XM_018375205.1"/>
</dbReference>
<sequence>MYLKKLLNKDASVISEEASLMVTECTYMWKSYNGKIRLVCKRLETYCLRSEFIDNSLLKTASHVDERTIKNIFEKIYLQYGVFIEAPILDIENSMDSSISFMLQSGELSPTTESCLSVMTIYFTSMIHF</sequence>
<protein>
    <submittedName>
        <fullName evidence="1">Uncharacterized protein</fullName>
    </submittedName>
</protein>